<dbReference type="InterPro" id="IPR036271">
    <property type="entry name" value="Tet_transcr_reg_TetR-rel_C_sf"/>
</dbReference>
<proteinExistence type="predicted"/>
<dbReference type="Proteomes" id="UP000663720">
    <property type="component" value="Chromosome"/>
</dbReference>
<dbReference type="KEGG" id="dli:dnl_39830"/>
<dbReference type="PANTHER" id="PTHR30055:SF226">
    <property type="entry name" value="HTH-TYPE TRANSCRIPTIONAL REGULATOR PKSA"/>
    <property type="match status" value="1"/>
</dbReference>
<feature type="domain" description="HTH tetR-type" evidence="3">
    <location>
        <begin position="29"/>
        <end position="89"/>
    </location>
</feature>
<sequence length="220" mass="25471">MAYGAVIMKQIASNMKDIPTQIKNPELVKRRRRQIVDAAVQLFIENGFHKTTTRQIAKAAGFSIGSLYEYVASKEDVLYLVCDAIHAEVERGVSEALKRTTRGREALAEVIREYFLVCHRMCDHILLIYQETQSLPPQWRRKVLENEINITGIFVKVLARLVETGNFPYINERSIELVAHNISVLGHMWTFRRWFLARHYSIEDYIELQTDFILGISTGR</sequence>
<dbReference type="InterPro" id="IPR050109">
    <property type="entry name" value="HTH-type_TetR-like_transc_reg"/>
</dbReference>
<feature type="DNA-binding region" description="H-T-H motif" evidence="2">
    <location>
        <begin position="52"/>
        <end position="71"/>
    </location>
</feature>
<reference evidence="4" key="1">
    <citation type="journal article" date="2021" name="Microb. Physiol.">
        <title>Proteogenomic Insights into the Physiology of Marine, Sulfate-Reducing, Filamentous Desulfonema limicola and Desulfonema magnum.</title>
        <authorList>
            <person name="Schnaars V."/>
            <person name="Wohlbrand L."/>
            <person name="Scheve S."/>
            <person name="Hinrichs C."/>
            <person name="Reinhardt R."/>
            <person name="Rabus R."/>
        </authorList>
    </citation>
    <scope>NUCLEOTIDE SEQUENCE</scope>
    <source>
        <strain evidence="4">5ac10</strain>
    </source>
</reference>
<dbReference type="Pfam" id="PF17932">
    <property type="entry name" value="TetR_C_24"/>
    <property type="match status" value="1"/>
</dbReference>
<dbReference type="Pfam" id="PF00440">
    <property type="entry name" value="TetR_N"/>
    <property type="match status" value="1"/>
</dbReference>
<dbReference type="InterPro" id="IPR041490">
    <property type="entry name" value="KstR2_TetR_C"/>
</dbReference>
<dbReference type="PANTHER" id="PTHR30055">
    <property type="entry name" value="HTH-TYPE TRANSCRIPTIONAL REGULATOR RUTR"/>
    <property type="match status" value="1"/>
</dbReference>
<keyword evidence="1 2" id="KW-0238">DNA-binding</keyword>
<keyword evidence="5" id="KW-1185">Reference proteome</keyword>
<dbReference type="EMBL" id="CP061799">
    <property type="protein sequence ID" value="QTA81641.1"/>
    <property type="molecule type" value="Genomic_DNA"/>
</dbReference>
<evidence type="ECO:0000259" key="3">
    <source>
        <dbReference type="PROSITE" id="PS50977"/>
    </source>
</evidence>
<dbReference type="GO" id="GO:0000976">
    <property type="term" value="F:transcription cis-regulatory region binding"/>
    <property type="evidence" value="ECO:0007669"/>
    <property type="project" value="TreeGrafter"/>
</dbReference>
<dbReference type="InterPro" id="IPR009057">
    <property type="entry name" value="Homeodomain-like_sf"/>
</dbReference>
<dbReference type="Gene3D" id="1.10.10.60">
    <property type="entry name" value="Homeodomain-like"/>
    <property type="match status" value="1"/>
</dbReference>
<evidence type="ECO:0000256" key="1">
    <source>
        <dbReference type="ARBA" id="ARBA00023125"/>
    </source>
</evidence>
<dbReference type="SUPFAM" id="SSF46689">
    <property type="entry name" value="Homeodomain-like"/>
    <property type="match status" value="1"/>
</dbReference>
<dbReference type="PRINTS" id="PR00455">
    <property type="entry name" value="HTHTETR"/>
</dbReference>
<protein>
    <submittedName>
        <fullName evidence="4">Transcriptional regulator, TetR family</fullName>
    </submittedName>
</protein>
<evidence type="ECO:0000313" key="4">
    <source>
        <dbReference type="EMBL" id="QTA81641.1"/>
    </source>
</evidence>
<organism evidence="4 5">
    <name type="scientific">Desulfonema limicola</name>
    <dbReference type="NCBI Taxonomy" id="45656"/>
    <lineage>
        <taxon>Bacteria</taxon>
        <taxon>Pseudomonadati</taxon>
        <taxon>Thermodesulfobacteriota</taxon>
        <taxon>Desulfobacteria</taxon>
        <taxon>Desulfobacterales</taxon>
        <taxon>Desulfococcaceae</taxon>
        <taxon>Desulfonema</taxon>
    </lineage>
</organism>
<accession>A0A975GHM1</accession>
<dbReference type="AlphaFoldDB" id="A0A975GHM1"/>
<dbReference type="Gene3D" id="1.10.357.10">
    <property type="entry name" value="Tetracycline Repressor, domain 2"/>
    <property type="match status" value="1"/>
</dbReference>
<dbReference type="SUPFAM" id="SSF48498">
    <property type="entry name" value="Tetracyclin repressor-like, C-terminal domain"/>
    <property type="match status" value="1"/>
</dbReference>
<gene>
    <name evidence="4" type="ORF">dnl_39830</name>
</gene>
<dbReference type="InterPro" id="IPR001647">
    <property type="entry name" value="HTH_TetR"/>
</dbReference>
<dbReference type="PROSITE" id="PS50977">
    <property type="entry name" value="HTH_TETR_2"/>
    <property type="match status" value="1"/>
</dbReference>
<dbReference type="GO" id="GO:0003700">
    <property type="term" value="F:DNA-binding transcription factor activity"/>
    <property type="evidence" value="ECO:0007669"/>
    <property type="project" value="TreeGrafter"/>
</dbReference>
<evidence type="ECO:0000256" key="2">
    <source>
        <dbReference type="PROSITE-ProRule" id="PRU00335"/>
    </source>
</evidence>
<evidence type="ECO:0000313" key="5">
    <source>
        <dbReference type="Proteomes" id="UP000663720"/>
    </source>
</evidence>
<name>A0A975GHM1_9BACT</name>